<organism evidence="11 12">
    <name type="scientific">Salvia divinorum</name>
    <name type="common">Maria pastora</name>
    <name type="synonym">Diviner's sage</name>
    <dbReference type="NCBI Taxonomy" id="28513"/>
    <lineage>
        <taxon>Eukaryota</taxon>
        <taxon>Viridiplantae</taxon>
        <taxon>Streptophyta</taxon>
        <taxon>Embryophyta</taxon>
        <taxon>Tracheophyta</taxon>
        <taxon>Spermatophyta</taxon>
        <taxon>Magnoliopsida</taxon>
        <taxon>eudicotyledons</taxon>
        <taxon>Gunneridae</taxon>
        <taxon>Pentapetalae</taxon>
        <taxon>asterids</taxon>
        <taxon>lamiids</taxon>
        <taxon>Lamiales</taxon>
        <taxon>Lamiaceae</taxon>
        <taxon>Nepetoideae</taxon>
        <taxon>Mentheae</taxon>
        <taxon>Salviinae</taxon>
        <taxon>Salvia</taxon>
        <taxon>Salvia subgen. Calosphace</taxon>
    </lineage>
</organism>
<feature type="transmembrane region" description="Helical" evidence="10">
    <location>
        <begin position="279"/>
        <end position="298"/>
    </location>
</feature>
<dbReference type="Proteomes" id="UP001567538">
    <property type="component" value="Unassembled WGS sequence"/>
</dbReference>
<dbReference type="GO" id="GO:0005516">
    <property type="term" value="F:calmodulin binding"/>
    <property type="evidence" value="ECO:0007669"/>
    <property type="project" value="UniProtKB-KW"/>
</dbReference>
<evidence type="ECO:0000256" key="6">
    <source>
        <dbReference type="ARBA" id="ARBA00023136"/>
    </source>
</evidence>
<evidence type="ECO:0000256" key="4">
    <source>
        <dbReference type="ARBA" id="ARBA00022821"/>
    </source>
</evidence>
<dbReference type="Pfam" id="PF03094">
    <property type="entry name" value="Mlo"/>
    <property type="match status" value="1"/>
</dbReference>
<evidence type="ECO:0000256" key="10">
    <source>
        <dbReference type="SAM" id="Phobius"/>
    </source>
</evidence>
<reference evidence="11 12" key="1">
    <citation type="submission" date="2024-06" db="EMBL/GenBank/DDBJ databases">
        <title>A chromosome level genome sequence of Diviner's sage (Salvia divinorum).</title>
        <authorList>
            <person name="Ford S.A."/>
            <person name="Ro D.-K."/>
            <person name="Ness R.W."/>
            <person name="Phillips M.A."/>
        </authorList>
    </citation>
    <scope>NUCLEOTIDE SEQUENCE [LARGE SCALE GENOMIC DNA]</scope>
    <source>
        <strain evidence="11">SAF-2024a</strain>
        <tissue evidence="11">Leaf</tissue>
    </source>
</reference>
<protein>
    <recommendedName>
        <fullName evidence="8">MLO-like protein</fullName>
    </recommendedName>
</protein>
<evidence type="ECO:0000256" key="3">
    <source>
        <dbReference type="ARBA" id="ARBA00022692"/>
    </source>
</evidence>
<dbReference type="PANTHER" id="PTHR31942:SF89">
    <property type="entry name" value="MLO-LIKE PROTEIN 3"/>
    <property type="match status" value="1"/>
</dbReference>
<comment type="caution">
    <text evidence="11">The sequence shown here is derived from an EMBL/GenBank/DDBJ whole genome shotgun (WGS) entry which is preliminary data.</text>
</comment>
<comment type="domain">
    <text evidence="8">The C-terminus contains a calmodulin-binding domain, which binds calmodulin in a calcium-dependent fashion.</text>
</comment>
<evidence type="ECO:0000256" key="1">
    <source>
        <dbReference type="ARBA" id="ARBA00004141"/>
    </source>
</evidence>
<accession>A0ABD1HQ13</accession>
<dbReference type="PANTHER" id="PTHR31942">
    <property type="entry name" value="MLO-LIKE PROTEIN 1"/>
    <property type="match status" value="1"/>
</dbReference>
<keyword evidence="3 8" id="KW-0812">Transmembrane</keyword>
<keyword evidence="7 8" id="KW-0568">Pathogenesis-related protein</keyword>
<comment type="function">
    <text evidence="8">May be involved in modulation of pathogen defense and leaf cell death.</text>
</comment>
<dbReference type="InterPro" id="IPR004326">
    <property type="entry name" value="Mlo"/>
</dbReference>
<keyword evidence="4 8" id="KW-0611">Plant defense</keyword>
<feature type="transmembrane region" description="Helical" evidence="10">
    <location>
        <begin position="156"/>
        <end position="177"/>
    </location>
</feature>
<dbReference type="AlphaFoldDB" id="A0ABD1HQ13"/>
<comment type="subcellular location">
    <subcellularLocation>
        <location evidence="1 8">Membrane</location>
        <topology evidence="1 8">Multi-pass membrane protein</topology>
    </subcellularLocation>
</comment>
<comment type="similarity">
    <text evidence="2 8">Belongs to the MLO family.</text>
</comment>
<dbReference type="GO" id="GO:0016020">
    <property type="term" value="C:membrane"/>
    <property type="evidence" value="ECO:0007669"/>
    <property type="project" value="UniProtKB-SubCell"/>
</dbReference>
<feature type="transmembrane region" description="Helical" evidence="10">
    <location>
        <begin position="7"/>
        <end position="33"/>
    </location>
</feature>
<evidence type="ECO:0000313" key="12">
    <source>
        <dbReference type="Proteomes" id="UP001567538"/>
    </source>
</evidence>
<name>A0ABD1HQ13_SALDI</name>
<evidence type="ECO:0000256" key="8">
    <source>
        <dbReference type="RuleBase" id="RU280816"/>
    </source>
</evidence>
<evidence type="ECO:0000256" key="7">
    <source>
        <dbReference type="ARBA" id="ARBA00023265"/>
    </source>
</evidence>
<evidence type="ECO:0000313" key="11">
    <source>
        <dbReference type="EMBL" id="KAL1558134.1"/>
    </source>
</evidence>
<gene>
    <name evidence="8" type="primary">MLO</name>
    <name evidence="11" type="ORF">AAHA92_08633</name>
</gene>
<dbReference type="GO" id="GO:0006952">
    <property type="term" value="P:defense response"/>
    <property type="evidence" value="ECO:0007669"/>
    <property type="project" value="UniProtKB-KW"/>
</dbReference>
<evidence type="ECO:0000256" key="2">
    <source>
        <dbReference type="ARBA" id="ARBA00006574"/>
    </source>
</evidence>
<sequence length="600" mass="68240">MKFRYTFIYTCVFLNIWAIATVCFVFIFLGIFVEHLIDLAGHWLKKHRKAAIYEAIEKLKTVLMQLGLMSLILTVTQGYISNICITNEAADFMLPCRDPSETKTTHHDLLFTNLYKSQFQPHHQRILLADSPSNPSDYCESKGKTSLMSVEGMNQLNIFIFVLAAMQIVYSLATMGLGRAKMKRWKSWEKETQTIDYMIANDPKRFRYTRETTFGRRHMSSFATNSAFLWIKCFFRQFFKSVAKVDYFTLRHGFISAHLPANNSFNFRKYIQRSLEDDFKTVVGINPIMWMVVVIFLLVDVHGWNVYLWVSFLPLLIVLFVGTKLEIIVARMAMQLANNNAVIKGTPLVQPDNNLFWFKRPQLVLTLLHFILFMNAFELSFFIWVTWQFGIKSCYQEQVASYVIRIVLAVMVQVLCSYITLPLYALVTKMGSNYKSAILEEHTIHALKQRHTNVKHKRKINNQLHHSSPDDSTSTAVIRLSNSGTTDASTMVIQLSNSGTTDTSTMVIQLSNSGTTDASTAVIRQSNSGTTDASTAVIQQSNSGTTDASTAVIRLSNNGKTDASTSHQPLEFVSSDEDEIVEIQTQNANTSQIQNQHELD</sequence>
<proteinExistence type="inferred from homology"/>
<evidence type="ECO:0000256" key="9">
    <source>
        <dbReference type="SAM" id="MobiDB-lite"/>
    </source>
</evidence>
<keyword evidence="5 8" id="KW-1133">Transmembrane helix</keyword>
<dbReference type="EMBL" id="JBEAFC010000004">
    <property type="protein sequence ID" value="KAL1558134.1"/>
    <property type="molecule type" value="Genomic_DNA"/>
</dbReference>
<keyword evidence="8" id="KW-0112">Calmodulin-binding</keyword>
<feature type="transmembrane region" description="Helical" evidence="10">
    <location>
        <begin position="304"/>
        <end position="322"/>
    </location>
</feature>
<feature type="transmembrane region" description="Helical" evidence="10">
    <location>
        <begin position="399"/>
        <end position="427"/>
    </location>
</feature>
<evidence type="ECO:0000256" key="5">
    <source>
        <dbReference type="ARBA" id="ARBA00022989"/>
    </source>
</evidence>
<keyword evidence="6 8" id="KW-0472">Membrane</keyword>
<feature type="region of interest" description="Disordered" evidence="9">
    <location>
        <begin position="525"/>
        <end position="547"/>
    </location>
</feature>
<feature type="transmembrane region" description="Helical" evidence="10">
    <location>
        <begin position="363"/>
        <end position="387"/>
    </location>
</feature>
<keyword evidence="12" id="KW-1185">Reference proteome</keyword>